<evidence type="ECO:0000256" key="1">
    <source>
        <dbReference type="ARBA" id="ARBA00004141"/>
    </source>
</evidence>
<dbReference type="RefSeq" id="XP_064674592.1">
    <property type="nucleotide sequence ID" value="XM_064810591.1"/>
</dbReference>
<evidence type="ECO:0000313" key="6">
    <source>
        <dbReference type="EMBL" id="KAK4117022.1"/>
    </source>
</evidence>
<evidence type="ECO:0000256" key="3">
    <source>
        <dbReference type="ARBA" id="ARBA00022989"/>
    </source>
</evidence>
<proteinExistence type="predicted"/>
<name>A0AAN6YX58_9PEZI</name>
<keyword evidence="2 5" id="KW-0812">Transmembrane</keyword>
<evidence type="ECO:0000256" key="4">
    <source>
        <dbReference type="ARBA" id="ARBA00023136"/>
    </source>
</evidence>
<evidence type="ECO:0000256" key="5">
    <source>
        <dbReference type="SAM" id="Phobius"/>
    </source>
</evidence>
<organism evidence="6 7">
    <name type="scientific">Canariomyces notabilis</name>
    <dbReference type="NCBI Taxonomy" id="2074819"/>
    <lineage>
        <taxon>Eukaryota</taxon>
        <taxon>Fungi</taxon>
        <taxon>Dikarya</taxon>
        <taxon>Ascomycota</taxon>
        <taxon>Pezizomycotina</taxon>
        <taxon>Sordariomycetes</taxon>
        <taxon>Sordariomycetidae</taxon>
        <taxon>Sordariales</taxon>
        <taxon>Chaetomiaceae</taxon>
        <taxon>Canariomyces</taxon>
    </lineage>
</organism>
<dbReference type="Proteomes" id="UP001302812">
    <property type="component" value="Unassembled WGS sequence"/>
</dbReference>
<reference evidence="6" key="2">
    <citation type="submission" date="2023-05" db="EMBL/GenBank/DDBJ databases">
        <authorList>
            <consortium name="Lawrence Berkeley National Laboratory"/>
            <person name="Steindorff A."/>
            <person name="Hensen N."/>
            <person name="Bonometti L."/>
            <person name="Westerberg I."/>
            <person name="Brannstrom I.O."/>
            <person name="Guillou S."/>
            <person name="Cros-Aarteil S."/>
            <person name="Calhoun S."/>
            <person name="Haridas S."/>
            <person name="Kuo A."/>
            <person name="Mondo S."/>
            <person name="Pangilinan J."/>
            <person name="Riley R."/>
            <person name="Labutti K."/>
            <person name="Andreopoulos B."/>
            <person name="Lipzen A."/>
            <person name="Chen C."/>
            <person name="Yanf M."/>
            <person name="Daum C."/>
            <person name="Ng V."/>
            <person name="Clum A."/>
            <person name="Ohm R."/>
            <person name="Martin F."/>
            <person name="Silar P."/>
            <person name="Natvig D."/>
            <person name="Lalanne C."/>
            <person name="Gautier V."/>
            <person name="Ament-Velasquez S.L."/>
            <person name="Kruys A."/>
            <person name="Hutchinson M.I."/>
            <person name="Powell A.J."/>
            <person name="Barry K."/>
            <person name="Miller A.N."/>
            <person name="Grigoriev I.V."/>
            <person name="Debuchy R."/>
            <person name="Gladieux P."/>
            <person name="Thoren M.H."/>
            <person name="Johannesson H."/>
        </authorList>
    </citation>
    <scope>NUCLEOTIDE SEQUENCE</scope>
    <source>
        <strain evidence="6">CBS 508.74</strain>
    </source>
</reference>
<dbReference type="Gene3D" id="1.20.58.340">
    <property type="entry name" value="Magnesium transport protein CorA, transmembrane region"/>
    <property type="match status" value="1"/>
</dbReference>
<dbReference type="SUPFAM" id="SSF144083">
    <property type="entry name" value="Magnesium transport protein CorA, transmembrane region"/>
    <property type="match status" value="1"/>
</dbReference>
<evidence type="ECO:0000256" key="2">
    <source>
        <dbReference type="ARBA" id="ARBA00022692"/>
    </source>
</evidence>
<evidence type="ECO:0000313" key="7">
    <source>
        <dbReference type="Proteomes" id="UP001302812"/>
    </source>
</evidence>
<comment type="subcellular location">
    <subcellularLocation>
        <location evidence="1">Membrane</location>
        <topology evidence="1">Multi-pass membrane protein</topology>
    </subcellularLocation>
</comment>
<dbReference type="GeneID" id="89934716"/>
<keyword evidence="4 5" id="KW-0472">Membrane</keyword>
<keyword evidence="7" id="KW-1185">Reference proteome</keyword>
<sequence>MMHHSTRASNRDPYAIIHPADSPSVLAKRTPVTVSLGNQSTTGSVNDNVNGWHTVRLLSRWIYAATSSLESDGLAAGNPLFACLQAMLEAQKFRAQGVSFSKGHIDLLDPRRGGKHMYGPDGSLAYNDHLGSLWSNVTDQQIVVWQRLREELDEGRRILNVLPEYVKLNFKIDDPRIKEALESAEGSFRRYLREVETSEAGLRDQIGITSSRRSTEMAERSIQESKRVLRLTIFAVVFAPLSLASSIYGMTQEGPGLIQ</sequence>
<keyword evidence="3 5" id="KW-1133">Transmembrane helix</keyword>
<protein>
    <submittedName>
        <fullName evidence="6">Uncharacterized protein</fullName>
    </submittedName>
</protein>
<feature type="transmembrane region" description="Helical" evidence="5">
    <location>
        <begin position="228"/>
        <end position="250"/>
    </location>
</feature>
<dbReference type="InterPro" id="IPR045863">
    <property type="entry name" value="CorA_TM1_TM2"/>
</dbReference>
<accession>A0AAN6YX58</accession>
<gene>
    <name evidence="6" type="ORF">N656DRAFT_6834</name>
</gene>
<dbReference type="EMBL" id="MU853332">
    <property type="protein sequence ID" value="KAK4117022.1"/>
    <property type="molecule type" value="Genomic_DNA"/>
</dbReference>
<dbReference type="GO" id="GO:0016020">
    <property type="term" value="C:membrane"/>
    <property type="evidence" value="ECO:0007669"/>
    <property type="project" value="UniProtKB-SubCell"/>
</dbReference>
<reference evidence="6" key="1">
    <citation type="journal article" date="2023" name="Mol. Phylogenet. Evol.">
        <title>Genome-scale phylogeny and comparative genomics of the fungal order Sordariales.</title>
        <authorList>
            <person name="Hensen N."/>
            <person name="Bonometti L."/>
            <person name="Westerberg I."/>
            <person name="Brannstrom I.O."/>
            <person name="Guillou S."/>
            <person name="Cros-Aarteil S."/>
            <person name="Calhoun S."/>
            <person name="Haridas S."/>
            <person name="Kuo A."/>
            <person name="Mondo S."/>
            <person name="Pangilinan J."/>
            <person name="Riley R."/>
            <person name="LaButti K."/>
            <person name="Andreopoulos B."/>
            <person name="Lipzen A."/>
            <person name="Chen C."/>
            <person name="Yan M."/>
            <person name="Daum C."/>
            <person name="Ng V."/>
            <person name="Clum A."/>
            <person name="Steindorff A."/>
            <person name="Ohm R.A."/>
            <person name="Martin F."/>
            <person name="Silar P."/>
            <person name="Natvig D.O."/>
            <person name="Lalanne C."/>
            <person name="Gautier V."/>
            <person name="Ament-Velasquez S.L."/>
            <person name="Kruys A."/>
            <person name="Hutchinson M.I."/>
            <person name="Powell A.J."/>
            <person name="Barry K."/>
            <person name="Miller A.N."/>
            <person name="Grigoriev I.V."/>
            <person name="Debuchy R."/>
            <person name="Gladieux P."/>
            <person name="Hiltunen Thoren M."/>
            <person name="Johannesson H."/>
        </authorList>
    </citation>
    <scope>NUCLEOTIDE SEQUENCE</scope>
    <source>
        <strain evidence="6">CBS 508.74</strain>
    </source>
</reference>
<dbReference type="AlphaFoldDB" id="A0AAN6YX58"/>
<comment type="caution">
    <text evidence="6">The sequence shown here is derived from an EMBL/GenBank/DDBJ whole genome shotgun (WGS) entry which is preliminary data.</text>
</comment>